<keyword evidence="2" id="KW-0413">Isomerase</keyword>
<gene>
    <name evidence="3" type="ORF">KSP40_PGU004716</name>
</gene>
<accession>A0ABR2N0R0</accession>
<organism evidence="3 4">
    <name type="scientific">Platanthera guangdongensis</name>
    <dbReference type="NCBI Taxonomy" id="2320717"/>
    <lineage>
        <taxon>Eukaryota</taxon>
        <taxon>Viridiplantae</taxon>
        <taxon>Streptophyta</taxon>
        <taxon>Embryophyta</taxon>
        <taxon>Tracheophyta</taxon>
        <taxon>Spermatophyta</taxon>
        <taxon>Magnoliopsida</taxon>
        <taxon>Liliopsida</taxon>
        <taxon>Asparagales</taxon>
        <taxon>Orchidaceae</taxon>
        <taxon>Orchidoideae</taxon>
        <taxon>Orchideae</taxon>
        <taxon>Orchidinae</taxon>
        <taxon>Platanthera</taxon>
    </lineage>
</organism>
<keyword evidence="4" id="KW-1185">Reference proteome</keyword>
<proteinExistence type="inferred from homology"/>
<dbReference type="SUPFAM" id="SSF54506">
    <property type="entry name" value="Diaminopimelate epimerase-like"/>
    <property type="match status" value="1"/>
</dbReference>
<dbReference type="InterPro" id="IPR001653">
    <property type="entry name" value="DAP_epimerase_DapF"/>
</dbReference>
<dbReference type="Gene3D" id="3.10.310.10">
    <property type="entry name" value="Diaminopimelate Epimerase, Chain A, domain 1"/>
    <property type="match status" value="1"/>
</dbReference>
<evidence type="ECO:0000256" key="1">
    <source>
        <dbReference type="ARBA" id="ARBA00010219"/>
    </source>
</evidence>
<evidence type="ECO:0000256" key="2">
    <source>
        <dbReference type="ARBA" id="ARBA00023235"/>
    </source>
</evidence>
<protein>
    <submittedName>
        <fullName evidence="3">Uncharacterized protein</fullName>
    </submittedName>
</protein>
<comment type="similarity">
    <text evidence="1">Belongs to the diaminopimelate epimerase family.</text>
</comment>
<comment type="caution">
    <text evidence="3">The sequence shown here is derived from an EMBL/GenBank/DDBJ whole genome shotgun (WGS) entry which is preliminary data.</text>
</comment>
<dbReference type="Proteomes" id="UP001412067">
    <property type="component" value="Unassembled WGS sequence"/>
</dbReference>
<dbReference type="EMBL" id="JBBWWR010000002">
    <property type="protein sequence ID" value="KAK8970060.1"/>
    <property type="molecule type" value="Genomic_DNA"/>
</dbReference>
<dbReference type="PANTHER" id="PTHR31689">
    <property type="entry name" value="DIAMINOPIMELATE EPIMERASE, CHLOROPLASTIC"/>
    <property type="match status" value="1"/>
</dbReference>
<reference evidence="3 4" key="1">
    <citation type="journal article" date="2022" name="Nat. Plants">
        <title>Genomes of leafy and leafless Platanthera orchids illuminate the evolution of mycoheterotrophy.</title>
        <authorList>
            <person name="Li M.H."/>
            <person name="Liu K.W."/>
            <person name="Li Z."/>
            <person name="Lu H.C."/>
            <person name="Ye Q.L."/>
            <person name="Zhang D."/>
            <person name="Wang J.Y."/>
            <person name="Li Y.F."/>
            <person name="Zhong Z.M."/>
            <person name="Liu X."/>
            <person name="Yu X."/>
            <person name="Liu D.K."/>
            <person name="Tu X.D."/>
            <person name="Liu B."/>
            <person name="Hao Y."/>
            <person name="Liao X.Y."/>
            <person name="Jiang Y.T."/>
            <person name="Sun W.H."/>
            <person name="Chen J."/>
            <person name="Chen Y.Q."/>
            <person name="Ai Y."/>
            <person name="Zhai J.W."/>
            <person name="Wu S.S."/>
            <person name="Zhou Z."/>
            <person name="Hsiao Y.Y."/>
            <person name="Wu W.L."/>
            <person name="Chen Y.Y."/>
            <person name="Lin Y.F."/>
            <person name="Hsu J.L."/>
            <person name="Li C.Y."/>
            <person name="Wang Z.W."/>
            <person name="Zhao X."/>
            <person name="Zhong W.Y."/>
            <person name="Ma X.K."/>
            <person name="Ma L."/>
            <person name="Huang J."/>
            <person name="Chen G.Z."/>
            <person name="Huang M.Z."/>
            <person name="Huang L."/>
            <person name="Peng D.H."/>
            <person name="Luo Y.B."/>
            <person name="Zou S.Q."/>
            <person name="Chen S.P."/>
            <person name="Lan S."/>
            <person name="Tsai W.C."/>
            <person name="Van de Peer Y."/>
            <person name="Liu Z.J."/>
        </authorList>
    </citation>
    <scope>NUCLEOTIDE SEQUENCE [LARGE SCALE GENOMIC DNA]</scope>
    <source>
        <strain evidence="3">Lor288</strain>
    </source>
</reference>
<name>A0ABR2N0R0_9ASPA</name>
<dbReference type="PANTHER" id="PTHR31689:SF0">
    <property type="entry name" value="DIAMINOPIMELATE EPIMERASE"/>
    <property type="match status" value="1"/>
</dbReference>
<sequence>MELNFSTSVYLLKPHSNGGHYQTVLHYDSGDRIMGSILAVENKDSLERWVTPKQAMMVCNRNFGVGADGVIFMMLGLNDIDYSMRIFNSDGSEPKVFSQ</sequence>
<evidence type="ECO:0000313" key="4">
    <source>
        <dbReference type="Proteomes" id="UP001412067"/>
    </source>
</evidence>
<evidence type="ECO:0000313" key="3">
    <source>
        <dbReference type="EMBL" id="KAK8970060.1"/>
    </source>
</evidence>